<keyword evidence="1" id="KW-0472">Membrane</keyword>
<gene>
    <name evidence="2" type="ORF">Sviol_44110</name>
</gene>
<reference evidence="2" key="1">
    <citation type="submission" date="2024-05" db="EMBL/GenBank/DDBJ databases">
        <title>Whole genome shotgun sequence of Streptomyces violascens NBRC 12920.</title>
        <authorList>
            <person name="Komaki H."/>
            <person name="Tamura T."/>
        </authorList>
    </citation>
    <scope>NUCLEOTIDE SEQUENCE</scope>
    <source>
        <strain evidence="2">NBRC 12920</strain>
    </source>
</reference>
<keyword evidence="1" id="KW-1133">Transmembrane helix</keyword>
<accession>A0ABQ3QRY3</accession>
<evidence type="ECO:0000313" key="2">
    <source>
        <dbReference type="EMBL" id="GHI40003.1"/>
    </source>
</evidence>
<keyword evidence="3" id="KW-1185">Reference proteome</keyword>
<feature type="transmembrane region" description="Helical" evidence="1">
    <location>
        <begin position="45"/>
        <end position="63"/>
    </location>
</feature>
<evidence type="ECO:0000256" key="1">
    <source>
        <dbReference type="SAM" id="Phobius"/>
    </source>
</evidence>
<sequence length="132" mass="14535">MERENTRVKVAWICLAVVGVAILAFGVIAAMAPSSGDERLMRADGVAATGMGLFGVLIALVPFRRRERWAWLVLWYYPAFWVAHLVGGLPPGKDHVHQAVFIALSLAGLLLPLRQFFPPSTTPKTATREPRE</sequence>
<name>A0ABQ3QRY3_9ACTN</name>
<keyword evidence="1" id="KW-0812">Transmembrane</keyword>
<comment type="caution">
    <text evidence="2">The sequence shown here is derived from an EMBL/GenBank/DDBJ whole genome shotgun (WGS) entry which is preliminary data.</text>
</comment>
<evidence type="ECO:0008006" key="4">
    <source>
        <dbReference type="Google" id="ProtNLM"/>
    </source>
</evidence>
<feature type="transmembrane region" description="Helical" evidence="1">
    <location>
        <begin position="95"/>
        <end position="113"/>
    </location>
</feature>
<dbReference type="EMBL" id="BNDY01000017">
    <property type="protein sequence ID" value="GHI40003.1"/>
    <property type="molecule type" value="Genomic_DNA"/>
</dbReference>
<evidence type="ECO:0000313" key="3">
    <source>
        <dbReference type="Proteomes" id="UP001050808"/>
    </source>
</evidence>
<organism evidence="2 3">
    <name type="scientific">Streptomyces violascens</name>
    <dbReference type="NCBI Taxonomy" id="67381"/>
    <lineage>
        <taxon>Bacteria</taxon>
        <taxon>Bacillati</taxon>
        <taxon>Actinomycetota</taxon>
        <taxon>Actinomycetes</taxon>
        <taxon>Kitasatosporales</taxon>
        <taxon>Streptomycetaceae</taxon>
        <taxon>Streptomyces</taxon>
    </lineage>
</organism>
<protein>
    <recommendedName>
        <fullName evidence="4">Integral membrane protein</fullName>
    </recommendedName>
</protein>
<proteinExistence type="predicted"/>
<dbReference type="Proteomes" id="UP001050808">
    <property type="component" value="Unassembled WGS sequence"/>
</dbReference>
<feature type="transmembrane region" description="Helical" evidence="1">
    <location>
        <begin position="70"/>
        <end position="89"/>
    </location>
</feature>
<feature type="transmembrane region" description="Helical" evidence="1">
    <location>
        <begin position="12"/>
        <end position="33"/>
    </location>
</feature>